<proteinExistence type="predicted"/>
<dbReference type="PANTHER" id="PTHR11920">
    <property type="entry name" value="GUANYLYL CYCLASE"/>
    <property type="match status" value="1"/>
</dbReference>
<dbReference type="Gene3D" id="1.10.510.10">
    <property type="entry name" value="Transferase(Phosphotransferase) domain 1"/>
    <property type="match status" value="1"/>
</dbReference>
<dbReference type="GO" id="GO:0005524">
    <property type="term" value="F:ATP binding"/>
    <property type="evidence" value="ECO:0007669"/>
    <property type="project" value="InterPro"/>
</dbReference>
<dbReference type="GO" id="GO:0005886">
    <property type="term" value="C:plasma membrane"/>
    <property type="evidence" value="ECO:0007669"/>
    <property type="project" value="TreeGrafter"/>
</dbReference>
<dbReference type="AlphaFoldDB" id="A0A914EH77"/>
<evidence type="ECO:0000256" key="5">
    <source>
        <dbReference type="ARBA" id="ARBA00023293"/>
    </source>
</evidence>
<keyword evidence="4" id="KW-0456">Lyase</keyword>
<evidence type="ECO:0000313" key="7">
    <source>
        <dbReference type="Proteomes" id="UP000887540"/>
    </source>
</evidence>
<dbReference type="WBParaSite" id="ACRNAN_scaffold8268.g22961.t1">
    <property type="protein sequence ID" value="ACRNAN_scaffold8268.g22961.t1"/>
    <property type="gene ID" value="ACRNAN_scaffold8268.g22961"/>
</dbReference>
<evidence type="ECO:0000256" key="2">
    <source>
        <dbReference type="ARBA" id="ARBA00012202"/>
    </source>
</evidence>
<dbReference type="EC" id="4.6.1.2" evidence="2"/>
<evidence type="ECO:0000313" key="8">
    <source>
        <dbReference type="WBParaSite" id="ACRNAN_scaffold8268.g22961.t1"/>
    </source>
</evidence>
<dbReference type="GO" id="GO:0004672">
    <property type="term" value="F:protein kinase activity"/>
    <property type="evidence" value="ECO:0007669"/>
    <property type="project" value="InterPro"/>
</dbReference>
<keyword evidence="7" id="KW-1185">Reference proteome</keyword>
<dbReference type="PROSITE" id="PS50011">
    <property type="entry name" value="PROTEIN_KINASE_DOM"/>
    <property type="match status" value="1"/>
</dbReference>
<protein>
    <recommendedName>
        <fullName evidence="2">guanylate cyclase</fullName>
        <ecNumber evidence="2">4.6.1.2</ecNumber>
    </recommendedName>
</protein>
<evidence type="ECO:0000256" key="1">
    <source>
        <dbReference type="ARBA" id="ARBA00001436"/>
    </source>
</evidence>
<organism evidence="7 8">
    <name type="scientific">Acrobeloides nanus</name>
    <dbReference type="NCBI Taxonomy" id="290746"/>
    <lineage>
        <taxon>Eukaryota</taxon>
        <taxon>Metazoa</taxon>
        <taxon>Ecdysozoa</taxon>
        <taxon>Nematoda</taxon>
        <taxon>Chromadorea</taxon>
        <taxon>Rhabditida</taxon>
        <taxon>Tylenchina</taxon>
        <taxon>Cephalobomorpha</taxon>
        <taxon>Cephaloboidea</taxon>
        <taxon>Cephalobidae</taxon>
        <taxon>Acrobeloides</taxon>
    </lineage>
</organism>
<dbReference type="GO" id="GO:0007168">
    <property type="term" value="P:receptor guanylyl cyclase signaling pathway"/>
    <property type="evidence" value="ECO:0007669"/>
    <property type="project" value="TreeGrafter"/>
</dbReference>
<evidence type="ECO:0000256" key="3">
    <source>
        <dbReference type="ARBA" id="ARBA00022741"/>
    </source>
</evidence>
<sequence length="214" mass="24708">MQTLNSIKQAVHDNLNPFLGMAFNEKEEMLLLWKFCSRGTVQDIIYNDEVALDAQFHAAFVRDITLGLEYLHLSPIGYHGSLSPWSCLIDRNWMVKLTDYGIANPLERWTKQGSIGGETLKGEEDKSGALQATSVLYCSPEMLKTRDQNRRRGTQENWLKQNQNRKQLSDIYSFGVVMYEILFRSLPYPEGTDAIELRPSIRRVRLNTEQYLKV</sequence>
<name>A0A914EH77_9BILA</name>
<comment type="catalytic activity">
    <reaction evidence="1">
        <text>GTP = 3',5'-cyclic GMP + diphosphate</text>
        <dbReference type="Rhea" id="RHEA:13665"/>
        <dbReference type="ChEBI" id="CHEBI:33019"/>
        <dbReference type="ChEBI" id="CHEBI:37565"/>
        <dbReference type="ChEBI" id="CHEBI:57746"/>
        <dbReference type="EC" id="4.6.1.2"/>
    </reaction>
</comment>
<dbReference type="InterPro" id="IPR011009">
    <property type="entry name" value="Kinase-like_dom_sf"/>
</dbReference>
<evidence type="ECO:0000256" key="4">
    <source>
        <dbReference type="ARBA" id="ARBA00023239"/>
    </source>
</evidence>
<dbReference type="GO" id="GO:0004016">
    <property type="term" value="F:adenylate cyclase activity"/>
    <property type="evidence" value="ECO:0007669"/>
    <property type="project" value="TreeGrafter"/>
</dbReference>
<evidence type="ECO:0000259" key="6">
    <source>
        <dbReference type="PROSITE" id="PS50011"/>
    </source>
</evidence>
<dbReference type="GO" id="GO:0001653">
    <property type="term" value="F:peptide receptor activity"/>
    <property type="evidence" value="ECO:0007669"/>
    <property type="project" value="TreeGrafter"/>
</dbReference>
<accession>A0A914EH77</accession>
<dbReference type="InterPro" id="IPR001245">
    <property type="entry name" value="Ser-Thr/Tyr_kinase_cat_dom"/>
</dbReference>
<dbReference type="Proteomes" id="UP000887540">
    <property type="component" value="Unplaced"/>
</dbReference>
<dbReference type="Pfam" id="PF07714">
    <property type="entry name" value="PK_Tyr_Ser-Thr"/>
    <property type="match status" value="1"/>
</dbReference>
<dbReference type="GO" id="GO:0004383">
    <property type="term" value="F:guanylate cyclase activity"/>
    <property type="evidence" value="ECO:0007669"/>
    <property type="project" value="UniProtKB-EC"/>
</dbReference>
<keyword evidence="5" id="KW-0141">cGMP biosynthesis</keyword>
<reference evidence="8" key="1">
    <citation type="submission" date="2022-11" db="UniProtKB">
        <authorList>
            <consortium name="WormBaseParasite"/>
        </authorList>
    </citation>
    <scope>IDENTIFICATION</scope>
</reference>
<dbReference type="SMART" id="SM00220">
    <property type="entry name" value="S_TKc"/>
    <property type="match status" value="1"/>
</dbReference>
<dbReference type="InterPro" id="IPR050401">
    <property type="entry name" value="Cyclic_nucleotide_synthase"/>
</dbReference>
<dbReference type="PANTHER" id="PTHR11920:SF498">
    <property type="entry name" value="RECEPTOR-TYPE GUANYLATE CYCLASE GCY-8"/>
    <property type="match status" value="1"/>
</dbReference>
<dbReference type="InterPro" id="IPR000719">
    <property type="entry name" value="Prot_kinase_dom"/>
</dbReference>
<feature type="domain" description="Protein kinase" evidence="6">
    <location>
        <begin position="1"/>
        <end position="214"/>
    </location>
</feature>
<dbReference type="SUPFAM" id="SSF56112">
    <property type="entry name" value="Protein kinase-like (PK-like)"/>
    <property type="match status" value="1"/>
</dbReference>
<keyword evidence="3" id="KW-0547">Nucleotide-binding</keyword>